<dbReference type="Proteomes" id="UP000188388">
    <property type="component" value="Unassembled WGS sequence"/>
</dbReference>
<dbReference type="STRING" id="1631249.BQ8794_140189"/>
<sequence length="40" mass="4341">MGRQGLTPKRSHYENGNLIGPPAAQTHSKSCSIKAIDNVY</sequence>
<protein>
    <submittedName>
        <fullName evidence="2">Uncharacterized protein</fullName>
    </submittedName>
</protein>
<evidence type="ECO:0000313" key="3">
    <source>
        <dbReference type="Proteomes" id="UP000188388"/>
    </source>
</evidence>
<accession>A0A1R3V2C7</accession>
<reference evidence="3" key="1">
    <citation type="submission" date="2017-01" db="EMBL/GenBank/DDBJ databases">
        <authorList>
            <person name="Brunel B."/>
        </authorList>
    </citation>
    <scope>NUCLEOTIDE SEQUENCE [LARGE SCALE GENOMIC DNA]</scope>
</reference>
<organism evidence="2 3">
    <name type="scientific">Mesorhizobium prunaredense</name>
    <dbReference type="NCBI Taxonomy" id="1631249"/>
    <lineage>
        <taxon>Bacteria</taxon>
        <taxon>Pseudomonadati</taxon>
        <taxon>Pseudomonadota</taxon>
        <taxon>Alphaproteobacteria</taxon>
        <taxon>Hyphomicrobiales</taxon>
        <taxon>Phyllobacteriaceae</taxon>
        <taxon>Mesorhizobium</taxon>
    </lineage>
</organism>
<gene>
    <name evidence="2" type="ORF">BQ8794_140189</name>
</gene>
<dbReference type="EMBL" id="FTPD01000006">
    <property type="protein sequence ID" value="SIT54044.1"/>
    <property type="molecule type" value="Genomic_DNA"/>
</dbReference>
<dbReference type="AlphaFoldDB" id="A0A1R3V2C7"/>
<name>A0A1R3V2C7_9HYPH</name>
<proteinExistence type="predicted"/>
<evidence type="ECO:0000313" key="2">
    <source>
        <dbReference type="EMBL" id="SIT54044.1"/>
    </source>
</evidence>
<evidence type="ECO:0000256" key="1">
    <source>
        <dbReference type="SAM" id="MobiDB-lite"/>
    </source>
</evidence>
<keyword evidence="3" id="KW-1185">Reference proteome</keyword>
<feature type="region of interest" description="Disordered" evidence="1">
    <location>
        <begin position="1"/>
        <end position="31"/>
    </location>
</feature>